<evidence type="ECO:0000259" key="3">
    <source>
        <dbReference type="Pfam" id="PF03446"/>
    </source>
</evidence>
<protein>
    <submittedName>
        <fullName evidence="5">3-hydroxyisobutyrate dehydrogenase-like beta-hydroxyacid dehydrogenase</fullName>
    </submittedName>
</protein>
<accession>A0ABX0V4E8</accession>
<proteinExistence type="predicted"/>
<dbReference type="InterPro" id="IPR008927">
    <property type="entry name" value="6-PGluconate_DH-like_C_sf"/>
</dbReference>
<keyword evidence="2" id="KW-0520">NAD</keyword>
<dbReference type="InterPro" id="IPR036291">
    <property type="entry name" value="NAD(P)-bd_dom_sf"/>
</dbReference>
<dbReference type="PANTHER" id="PTHR43580">
    <property type="entry name" value="OXIDOREDUCTASE GLYR1-RELATED"/>
    <property type="match status" value="1"/>
</dbReference>
<dbReference type="Gene3D" id="1.10.1040.10">
    <property type="entry name" value="N-(1-d-carboxylethyl)-l-norvaline Dehydrogenase, domain 2"/>
    <property type="match status" value="1"/>
</dbReference>
<keyword evidence="1" id="KW-0560">Oxidoreductase</keyword>
<dbReference type="Gene3D" id="3.40.50.720">
    <property type="entry name" value="NAD(P)-binding Rossmann-like Domain"/>
    <property type="match status" value="1"/>
</dbReference>
<dbReference type="InterPro" id="IPR013328">
    <property type="entry name" value="6PGD_dom2"/>
</dbReference>
<dbReference type="PIRSF" id="PIRSF000103">
    <property type="entry name" value="HIBADH"/>
    <property type="match status" value="1"/>
</dbReference>
<dbReference type="PANTHER" id="PTHR43580:SF2">
    <property type="entry name" value="CYTOKINE-LIKE NUCLEAR FACTOR N-PAC"/>
    <property type="match status" value="1"/>
</dbReference>
<feature type="domain" description="3-hydroxyisobutyrate dehydrogenase-like NAD-binding" evidence="4">
    <location>
        <begin position="171"/>
        <end position="279"/>
    </location>
</feature>
<dbReference type="InterPro" id="IPR006115">
    <property type="entry name" value="6PGDH_NADP-bd"/>
</dbReference>
<dbReference type="Proteomes" id="UP001429580">
    <property type="component" value="Unassembled WGS sequence"/>
</dbReference>
<organism evidence="5 6">
    <name type="scientific">Pseudochelatococcus lubricantis</name>
    <dbReference type="NCBI Taxonomy" id="1538102"/>
    <lineage>
        <taxon>Bacteria</taxon>
        <taxon>Pseudomonadati</taxon>
        <taxon>Pseudomonadota</taxon>
        <taxon>Alphaproteobacteria</taxon>
        <taxon>Hyphomicrobiales</taxon>
        <taxon>Chelatococcaceae</taxon>
        <taxon>Pseudochelatococcus</taxon>
    </lineage>
</organism>
<dbReference type="InterPro" id="IPR015815">
    <property type="entry name" value="HIBADH-related"/>
</dbReference>
<evidence type="ECO:0000256" key="1">
    <source>
        <dbReference type="ARBA" id="ARBA00023002"/>
    </source>
</evidence>
<feature type="domain" description="6-phosphogluconate dehydrogenase NADP-binding" evidence="3">
    <location>
        <begin position="8"/>
        <end position="168"/>
    </location>
</feature>
<reference evidence="5 6" key="1">
    <citation type="submission" date="2020-03" db="EMBL/GenBank/DDBJ databases">
        <title>Genomic Encyclopedia of Type Strains, Phase IV (KMG-IV): sequencing the most valuable type-strain genomes for metagenomic binning, comparative biology and taxonomic classification.</title>
        <authorList>
            <person name="Goeker M."/>
        </authorList>
    </citation>
    <scope>NUCLEOTIDE SEQUENCE [LARGE SCALE GENOMIC DNA]</scope>
    <source>
        <strain evidence="5 6">DSM 103870</strain>
    </source>
</reference>
<evidence type="ECO:0000313" key="5">
    <source>
        <dbReference type="EMBL" id="NIJ60093.1"/>
    </source>
</evidence>
<evidence type="ECO:0000259" key="4">
    <source>
        <dbReference type="Pfam" id="PF14833"/>
    </source>
</evidence>
<dbReference type="SUPFAM" id="SSF51735">
    <property type="entry name" value="NAD(P)-binding Rossmann-fold domains"/>
    <property type="match status" value="1"/>
</dbReference>
<dbReference type="InterPro" id="IPR029154">
    <property type="entry name" value="HIBADH-like_NADP-bd"/>
</dbReference>
<dbReference type="Pfam" id="PF03446">
    <property type="entry name" value="NAD_binding_2"/>
    <property type="match status" value="1"/>
</dbReference>
<dbReference type="Pfam" id="PF14833">
    <property type="entry name" value="NAD_binding_11"/>
    <property type="match status" value="1"/>
</dbReference>
<dbReference type="RefSeq" id="WP_246225457.1">
    <property type="nucleotide sequence ID" value="NZ_JAASQI010000013.1"/>
</dbReference>
<evidence type="ECO:0000256" key="2">
    <source>
        <dbReference type="ARBA" id="ARBA00023027"/>
    </source>
</evidence>
<sequence>MASMKNRNVGIIGVGLMGHGIASNIATKGWPLGYLRHEGNQPTENLDALGATGFSDRQELARASDVIILCVNGTPQVEAVLYGQGGVLEVIRPGTVIIDCSTAIPSSTEAIAAAIEAAGGRFLDAPMTRTPLEAAEGRLNLLIGGDKSLFEEMSSLLETFSENRFYAGRAGSGHKLKLLHNFVSLGFVTLLGEAAACAQTGGISPEVFVDVLRKGGGHGAALERVAPFILEGDPSRQKFAVSNAQKDLGYYVKMAGDLHAADAIASGVLSALDALVEHGFSQSYLSEAAAGFMKVARQQA</sequence>
<evidence type="ECO:0000313" key="6">
    <source>
        <dbReference type="Proteomes" id="UP001429580"/>
    </source>
</evidence>
<comment type="caution">
    <text evidence="5">The sequence shown here is derived from an EMBL/GenBank/DDBJ whole genome shotgun (WGS) entry which is preliminary data.</text>
</comment>
<gene>
    <name evidence="5" type="ORF">FHS82_003959</name>
</gene>
<keyword evidence="6" id="KW-1185">Reference proteome</keyword>
<name>A0ABX0V4E8_9HYPH</name>
<dbReference type="InterPro" id="IPR051265">
    <property type="entry name" value="HIBADH-related_NP60_sf"/>
</dbReference>
<dbReference type="SUPFAM" id="SSF48179">
    <property type="entry name" value="6-phosphogluconate dehydrogenase C-terminal domain-like"/>
    <property type="match status" value="1"/>
</dbReference>
<dbReference type="EMBL" id="JAASQI010000013">
    <property type="protein sequence ID" value="NIJ60093.1"/>
    <property type="molecule type" value="Genomic_DNA"/>
</dbReference>